<keyword evidence="3 8" id="KW-0812">Transmembrane</keyword>
<dbReference type="InterPro" id="IPR052192">
    <property type="entry name" value="Insect_Ionotropic_Sensory_Rcpt"/>
</dbReference>
<reference evidence="11" key="1">
    <citation type="submission" date="2025-08" db="UniProtKB">
        <authorList>
            <consortium name="RefSeq"/>
        </authorList>
    </citation>
    <scope>IDENTIFICATION</scope>
    <source>
        <tissue evidence="11">Thorax and Abdomen</tissue>
    </source>
</reference>
<keyword evidence="2" id="KW-1003">Cell membrane</keyword>
<feature type="transmembrane region" description="Helical" evidence="8">
    <location>
        <begin position="380"/>
        <end position="399"/>
    </location>
</feature>
<evidence type="ECO:0000313" key="11">
    <source>
        <dbReference type="RefSeq" id="XP_046600928.1"/>
    </source>
</evidence>
<gene>
    <name evidence="11" type="primary">LOC124295337</name>
</gene>
<name>A0ABM3GKX9_NEOLC</name>
<proteinExistence type="predicted"/>
<feature type="chain" id="PRO_5045159588" evidence="9">
    <location>
        <begin position="24"/>
        <end position="642"/>
    </location>
</feature>
<dbReference type="PANTHER" id="PTHR42643">
    <property type="entry name" value="IONOTROPIC RECEPTOR 20A-RELATED"/>
    <property type="match status" value="1"/>
</dbReference>
<dbReference type="GeneID" id="124295337"/>
<dbReference type="RefSeq" id="XP_046600928.1">
    <property type="nucleotide sequence ID" value="XM_046744972.1"/>
</dbReference>
<evidence type="ECO:0000256" key="5">
    <source>
        <dbReference type="ARBA" id="ARBA00023136"/>
    </source>
</evidence>
<keyword evidence="4 8" id="KW-1133">Transmembrane helix</keyword>
<dbReference type="PANTHER" id="PTHR42643:SF39">
    <property type="entry name" value="IONOTROPIC RECEPTOR 56A-RELATED"/>
    <property type="match status" value="1"/>
</dbReference>
<evidence type="ECO:0000256" key="7">
    <source>
        <dbReference type="ARBA" id="ARBA00023180"/>
    </source>
</evidence>
<comment type="subcellular location">
    <subcellularLocation>
        <location evidence="1">Cell membrane</location>
        <topology evidence="1">Multi-pass membrane protein</topology>
    </subcellularLocation>
</comment>
<evidence type="ECO:0000313" key="10">
    <source>
        <dbReference type="Proteomes" id="UP000829291"/>
    </source>
</evidence>
<feature type="transmembrane region" description="Helical" evidence="8">
    <location>
        <begin position="613"/>
        <end position="635"/>
    </location>
</feature>
<evidence type="ECO:0000256" key="4">
    <source>
        <dbReference type="ARBA" id="ARBA00022989"/>
    </source>
</evidence>
<evidence type="ECO:0000256" key="1">
    <source>
        <dbReference type="ARBA" id="ARBA00004651"/>
    </source>
</evidence>
<keyword evidence="6" id="KW-0675">Receptor</keyword>
<accession>A0ABM3GKX9</accession>
<sequence length="642" mass="73817">MHRNQSLLIIVTLVFLLLGGGTGSLKSILETGRDFHVEQSSNWIVFFYRKCLVNAGNPIVLAGNINKKMTVSIHRSMKTTIILFTEPVTTLDQIYSRTKGTSDFYDKRHFRYQSKAGGFLVAAKSRPVLGVMIDKLKSSRWWNHSALFIIIGEESDNHGCHNAYSFLWTAWQAGMLSAVYLCREKETAGLTLFAYHPFRDHVPTAGWERVASYAGRNGHPWTLFRRQLDEITEKTYAINCGEILFEKTANLNGYPVRVNAMNISPKLTFSTMNEADTLKVHSYSGEDGWLASTLWSFLNVTLIHVPYNGNWGMGFTEANGSHFGMKADIASGRVDIGLNQRYVQPDFGLGTTYPHISASYCFMTKSKENVPFLVDLTRGMNWWIGLLTLGSALVLTLLLDCLEGRGYRYAWLNVLRIVISNSLIRPPRRFSARLLFLGGMLVCGTMNVLFQGKMSALVAKPRSYENIETLDELEKFGFDMHGFISFKKFIWRDRLRERFVDSQDDLECFKRVIDGLPIACAGHCINLWEQSKLDNRFHVAEELILRYYSYYLTRTDWPLLQRVDVLISRMVSAGLPNIWRRFTLWNVKVRTHSIDRNSSYPETWLVKLNDLHIFFYAYMMALFFALLVFAIELVCSRWMRRK</sequence>
<evidence type="ECO:0000256" key="6">
    <source>
        <dbReference type="ARBA" id="ARBA00023170"/>
    </source>
</evidence>
<organism evidence="10 11">
    <name type="scientific">Neodiprion lecontei</name>
    <name type="common">Redheaded pine sawfly</name>
    <dbReference type="NCBI Taxonomy" id="441921"/>
    <lineage>
        <taxon>Eukaryota</taxon>
        <taxon>Metazoa</taxon>
        <taxon>Ecdysozoa</taxon>
        <taxon>Arthropoda</taxon>
        <taxon>Hexapoda</taxon>
        <taxon>Insecta</taxon>
        <taxon>Pterygota</taxon>
        <taxon>Neoptera</taxon>
        <taxon>Endopterygota</taxon>
        <taxon>Hymenoptera</taxon>
        <taxon>Tenthredinoidea</taxon>
        <taxon>Diprionidae</taxon>
        <taxon>Diprioninae</taxon>
        <taxon>Neodiprion</taxon>
    </lineage>
</organism>
<feature type="transmembrane region" description="Helical" evidence="8">
    <location>
        <begin position="430"/>
        <end position="450"/>
    </location>
</feature>
<dbReference type="SUPFAM" id="SSF53850">
    <property type="entry name" value="Periplasmic binding protein-like II"/>
    <property type="match status" value="1"/>
</dbReference>
<evidence type="ECO:0000256" key="9">
    <source>
        <dbReference type="SAM" id="SignalP"/>
    </source>
</evidence>
<evidence type="ECO:0000256" key="8">
    <source>
        <dbReference type="SAM" id="Phobius"/>
    </source>
</evidence>
<keyword evidence="7" id="KW-0325">Glycoprotein</keyword>
<feature type="signal peptide" evidence="9">
    <location>
        <begin position="1"/>
        <end position="23"/>
    </location>
</feature>
<protein>
    <submittedName>
        <fullName evidence="11">Uncharacterized protein LOC124295337</fullName>
    </submittedName>
</protein>
<evidence type="ECO:0000256" key="3">
    <source>
        <dbReference type="ARBA" id="ARBA00022692"/>
    </source>
</evidence>
<keyword evidence="9" id="KW-0732">Signal</keyword>
<dbReference type="Proteomes" id="UP000829291">
    <property type="component" value="Chromosome 7"/>
</dbReference>
<keyword evidence="10" id="KW-1185">Reference proteome</keyword>
<keyword evidence="5 8" id="KW-0472">Membrane</keyword>
<evidence type="ECO:0000256" key="2">
    <source>
        <dbReference type="ARBA" id="ARBA00022475"/>
    </source>
</evidence>